<gene>
    <name evidence="1" type="ORF">VKT23_019690</name>
</gene>
<keyword evidence="2" id="KW-1185">Reference proteome</keyword>
<dbReference type="InterPro" id="IPR032675">
    <property type="entry name" value="LRR_dom_sf"/>
</dbReference>
<organism evidence="1 2">
    <name type="scientific">Marasmiellus scandens</name>
    <dbReference type="NCBI Taxonomy" id="2682957"/>
    <lineage>
        <taxon>Eukaryota</taxon>
        <taxon>Fungi</taxon>
        <taxon>Dikarya</taxon>
        <taxon>Basidiomycota</taxon>
        <taxon>Agaricomycotina</taxon>
        <taxon>Agaricomycetes</taxon>
        <taxon>Agaricomycetidae</taxon>
        <taxon>Agaricales</taxon>
        <taxon>Marasmiineae</taxon>
        <taxon>Omphalotaceae</taxon>
        <taxon>Marasmiellus</taxon>
    </lineage>
</organism>
<dbReference type="SUPFAM" id="SSF52047">
    <property type="entry name" value="RNI-like"/>
    <property type="match status" value="1"/>
</dbReference>
<sequence length="534" mass="60382">MSERDDSTHSILIPEILGQIFEHLVLDRNDPALFLVNADPPRKRDLISCALSCKAFTPLALSLAWRQMDSVLPLLKLLPGLEFVDNQYVLTDLLTETDLVRFDSYAPLIKEYYHFLQRLDEDPFQDIIPRFSPSILSRITQLRPVLLPSLTTFTCDAYGFYERIEIDFFVSPSLKHVKIHAINHPLKTTEILMYFPLLASRALDVQKLELSVSLPASPSCFRTISCLTNLRCLSLSFEEDDVSFSSGSTVPRDIESLGILEYLEELRIHGLHTVETAYALRSPVTLDTFKSLKTLAIFGEYSLVKTVFDLCQHSPIHRLQFEPSPLDPRMVRTISHAVSQWTSTLEHLTACHQFDNPPQSEIVLEMSRNIEPLASLSNLKSLTITAALVNYAAYIVRDEDVIAIAETWPGLEELELTVMTKDFGSGPSVRVLKVLADKCRNLKRVAMPLNLDLPEVPANVSSPTQLSTHGLESFKISVISSVSGERLDKVRVDVLAYYIWSAFPRVRNVLRSSDYAFGELWDDVQEEVEKLQGR</sequence>
<evidence type="ECO:0000313" key="1">
    <source>
        <dbReference type="EMBL" id="KAK7435429.1"/>
    </source>
</evidence>
<proteinExistence type="predicted"/>
<dbReference type="EMBL" id="JBANRG010000107">
    <property type="protein sequence ID" value="KAK7435429.1"/>
    <property type="molecule type" value="Genomic_DNA"/>
</dbReference>
<dbReference type="Gene3D" id="3.80.10.10">
    <property type="entry name" value="Ribonuclease Inhibitor"/>
    <property type="match status" value="1"/>
</dbReference>
<name>A0ABR1IPS3_9AGAR</name>
<dbReference type="Proteomes" id="UP001498398">
    <property type="component" value="Unassembled WGS sequence"/>
</dbReference>
<evidence type="ECO:0000313" key="2">
    <source>
        <dbReference type="Proteomes" id="UP001498398"/>
    </source>
</evidence>
<accession>A0ABR1IPS3</accession>
<evidence type="ECO:0008006" key="3">
    <source>
        <dbReference type="Google" id="ProtNLM"/>
    </source>
</evidence>
<comment type="caution">
    <text evidence="1">The sequence shown here is derived from an EMBL/GenBank/DDBJ whole genome shotgun (WGS) entry which is preliminary data.</text>
</comment>
<protein>
    <recommendedName>
        <fullName evidence="3">F-box domain-containing protein</fullName>
    </recommendedName>
</protein>
<reference evidence="1 2" key="1">
    <citation type="submission" date="2024-01" db="EMBL/GenBank/DDBJ databases">
        <title>A draft genome for the cacao thread blight pathogen Marasmiellus scandens.</title>
        <authorList>
            <person name="Baruah I.K."/>
            <person name="Leung J."/>
            <person name="Bukari Y."/>
            <person name="Amoako-Attah I."/>
            <person name="Meinhardt L.W."/>
            <person name="Bailey B.A."/>
            <person name="Cohen S.P."/>
        </authorList>
    </citation>
    <scope>NUCLEOTIDE SEQUENCE [LARGE SCALE GENOMIC DNA]</scope>
    <source>
        <strain evidence="1 2">GH-19</strain>
    </source>
</reference>